<dbReference type="SUPFAM" id="SSF51197">
    <property type="entry name" value="Clavaminate synthase-like"/>
    <property type="match status" value="1"/>
</dbReference>
<dbReference type="Gene3D" id="2.60.120.620">
    <property type="entry name" value="q2cbj1_9rhob like domain"/>
    <property type="match status" value="1"/>
</dbReference>
<proteinExistence type="predicted"/>
<dbReference type="Pfam" id="PF05721">
    <property type="entry name" value="PhyH"/>
    <property type="match status" value="1"/>
</dbReference>
<keyword evidence="2" id="KW-0560">Oxidoreductase</keyword>
<gene>
    <name evidence="1" type="ORF">B0G92_0261</name>
    <name evidence="2" type="ORF">CLV50_1243</name>
</gene>
<evidence type="ECO:0000313" key="1">
    <source>
        <dbReference type="EMBL" id="PKW28638.1"/>
    </source>
</evidence>
<comment type="caution">
    <text evidence="2">The sequence shown here is derived from an EMBL/GenBank/DDBJ whole genome shotgun (WGS) entry which is preliminary data.</text>
</comment>
<keyword evidence="2" id="KW-0223">Dioxygenase</keyword>
<evidence type="ECO:0000313" key="3">
    <source>
        <dbReference type="Proteomes" id="UP000233767"/>
    </source>
</evidence>
<dbReference type="EMBL" id="RCCB01000010">
    <property type="protein sequence ID" value="RLJ35857.1"/>
    <property type="molecule type" value="Genomic_DNA"/>
</dbReference>
<protein>
    <submittedName>
        <fullName evidence="2">Ectoine hydroxylase-related dioxygenase (Phytanoyl-CoA dioxygenase family)</fullName>
    </submittedName>
</protein>
<accession>A0A497V0Z1</accession>
<dbReference type="Proteomes" id="UP000233767">
    <property type="component" value="Unassembled WGS sequence"/>
</dbReference>
<reference evidence="2 4" key="2">
    <citation type="submission" date="2018-10" db="EMBL/GenBank/DDBJ databases">
        <title>Genomic Encyclopedia of Archaeal and Bacterial Type Strains, Phase II (KMG-II): from individual species to whole genera.</title>
        <authorList>
            <person name="Goeker M."/>
        </authorList>
    </citation>
    <scope>NUCLEOTIDE SEQUENCE [LARGE SCALE GENOMIC DNA]</scope>
    <source>
        <strain evidence="2 4">DSM 21886</strain>
    </source>
</reference>
<reference evidence="1 3" key="1">
    <citation type="submission" date="2017-12" db="EMBL/GenBank/DDBJ databases">
        <title>Genomic Encyclopedia of Type Strains, Phase III (KMG-III): the genomes of soil and plant-associated and newly described type strains.</title>
        <authorList>
            <person name="Whitman W."/>
        </authorList>
    </citation>
    <scope>NUCLEOTIDE SEQUENCE [LARGE SCALE GENOMIC DNA]</scope>
    <source>
        <strain evidence="1 3">IP-10</strain>
    </source>
</reference>
<dbReference type="AlphaFoldDB" id="A0A497V0Z1"/>
<keyword evidence="3" id="KW-1185">Reference proteome</keyword>
<dbReference type="GO" id="GO:0016706">
    <property type="term" value="F:2-oxoglutarate-dependent dioxygenase activity"/>
    <property type="evidence" value="ECO:0007669"/>
    <property type="project" value="UniProtKB-ARBA"/>
</dbReference>
<evidence type="ECO:0000313" key="4">
    <source>
        <dbReference type="Proteomes" id="UP000275027"/>
    </source>
</evidence>
<sequence length="245" mass="28886">MAGYEEQGYLYLKNFFSEAEIIAIENILNKFHIKWLEDNAVYYEKGLLNSHSLTSGNYLNEEEKTLLFKFITQNKLQTILKTVFSETPIFLNTQLFFDPKNSEQKNYWHRDIQYTGMSVEEQKKAIHNQNVVHFRIPMKKESGIELIPKTHREWDLPEEFDVRNSLNGAFPSDDLQRGKVVGLNRGDLLVFSANMIHRGLYGHNRFSLDILFCDNIPEMRNFIDRNNYPSKEILENLGNKEMFDF</sequence>
<name>A0A497V0Z1_9FLAO</name>
<organism evidence="2 4">
    <name type="scientific">Flavobacterium lindanitolerans</name>
    <dbReference type="NCBI Taxonomy" id="428988"/>
    <lineage>
        <taxon>Bacteria</taxon>
        <taxon>Pseudomonadati</taxon>
        <taxon>Bacteroidota</taxon>
        <taxon>Flavobacteriia</taxon>
        <taxon>Flavobacteriales</taxon>
        <taxon>Flavobacteriaceae</taxon>
        <taxon>Flavobacterium</taxon>
    </lineage>
</organism>
<dbReference type="InterPro" id="IPR008775">
    <property type="entry name" value="Phytyl_CoA_dOase-like"/>
</dbReference>
<dbReference type="RefSeq" id="WP_101470817.1">
    <property type="nucleotide sequence ID" value="NZ_PJND01000007.1"/>
</dbReference>
<evidence type="ECO:0000313" key="2">
    <source>
        <dbReference type="EMBL" id="RLJ35857.1"/>
    </source>
</evidence>
<dbReference type="Proteomes" id="UP000275027">
    <property type="component" value="Unassembled WGS sequence"/>
</dbReference>
<dbReference type="EMBL" id="PJND01000007">
    <property type="protein sequence ID" value="PKW28638.1"/>
    <property type="molecule type" value="Genomic_DNA"/>
</dbReference>